<evidence type="ECO:0000259" key="1">
    <source>
        <dbReference type="Pfam" id="PF09994"/>
    </source>
</evidence>
<dbReference type="PANTHER" id="PTHR33840">
    <property type="match status" value="1"/>
</dbReference>
<evidence type="ECO:0000313" key="2">
    <source>
        <dbReference type="EMBL" id="MFD0740113.1"/>
    </source>
</evidence>
<dbReference type="InterPro" id="IPR018712">
    <property type="entry name" value="Tle1-like_cat"/>
</dbReference>
<name>A0ABW2YS52_9GAMM</name>
<keyword evidence="3" id="KW-1185">Reference proteome</keyword>
<gene>
    <name evidence="2" type="ORF">ACFQZQ_12590</name>
</gene>
<dbReference type="EMBL" id="JBHTIH010000007">
    <property type="protein sequence ID" value="MFD0740113.1"/>
    <property type="molecule type" value="Genomic_DNA"/>
</dbReference>
<comment type="caution">
    <text evidence="2">The sequence shown here is derived from an EMBL/GenBank/DDBJ whole genome shotgun (WGS) entry which is preliminary data.</text>
</comment>
<dbReference type="RefSeq" id="WP_386813197.1">
    <property type="nucleotide sequence ID" value="NZ_JBHTIH010000007.1"/>
</dbReference>
<evidence type="ECO:0000313" key="3">
    <source>
        <dbReference type="Proteomes" id="UP001597090"/>
    </source>
</evidence>
<organism evidence="2 3">
    <name type="scientific">Lysobacter koreensis</name>
    <dbReference type="NCBI Taxonomy" id="266122"/>
    <lineage>
        <taxon>Bacteria</taxon>
        <taxon>Pseudomonadati</taxon>
        <taxon>Pseudomonadota</taxon>
        <taxon>Gammaproteobacteria</taxon>
        <taxon>Lysobacterales</taxon>
        <taxon>Lysobacteraceae</taxon>
        <taxon>Lysobacter</taxon>
    </lineage>
</organism>
<accession>A0ABW2YS52</accession>
<protein>
    <submittedName>
        <fullName evidence="2">T6SS phospholipase effector Tle1-like catalytic domain-containing protein</fullName>
    </submittedName>
</protein>
<dbReference type="PANTHER" id="PTHR33840:SF1">
    <property type="entry name" value="TLE1 PHOSPHOLIPASE DOMAIN-CONTAINING PROTEIN"/>
    <property type="match status" value="1"/>
</dbReference>
<feature type="domain" description="T6SS Phospholipase effector Tle1-like catalytic" evidence="1">
    <location>
        <begin position="5"/>
        <end position="211"/>
    </location>
</feature>
<proteinExistence type="predicted"/>
<reference evidence="3" key="1">
    <citation type="journal article" date="2019" name="Int. J. Syst. Evol. Microbiol.">
        <title>The Global Catalogue of Microorganisms (GCM) 10K type strain sequencing project: providing services to taxonomists for standard genome sequencing and annotation.</title>
        <authorList>
            <consortium name="The Broad Institute Genomics Platform"/>
            <consortium name="The Broad Institute Genome Sequencing Center for Infectious Disease"/>
            <person name="Wu L."/>
            <person name="Ma J."/>
        </authorList>
    </citation>
    <scope>NUCLEOTIDE SEQUENCE [LARGE SCALE GENOMIC DNA]</scope>
    <source>
        <strain evidence="3">CCUG 55491</strain>
    </source>
</reference>
<dbReference type="Proteomes" id="UP001597090">
    <property type="component" value="Unassembled WGS sequence"/>
</dbReference>
<dbReference type="Pfam" id="PF09994">
    <property type="entry name" value="T6SS_Tle1-like_cat"/>
    <property type="match status" value="2"/>
</dbReference>
<sequence length="552" mass="60834">MRANIGVFFDGTGNNAEWVEPLTSGTQRARRKDSNVYRLFNAYPRKAEEGNYRVYIPGLGTPFPEIGETQPAGNGMGFGEGGEARILFGMLQLMNVMHMAADHAKRVMFQPGTIKSLCSQHMWVQTPPSTRLRHQAALKPVNLDHAQGGGLLSAWPGGGSHQTRFFKEQNAKLSQKIAQASKPKLVEVFIDVFGFSRGAAEARVFCNWIDKLFQGEKLFGVKAHIRFLGIFDTVASVGMPASATGFTDGHLDWADAPNLRVPSRVKNCEHYVAAHENRGSFPVELVNKPDGALPSNCRQFIYPGMHSDVGGGYTPSEQGRGPTGRNSEKLAQISLNDMYAAARAAKVPLDKALATEGAYDPFQIAPALRTAYDGWKAHSGGAKPLREWLFPYLAWRYQVRSTYPNLPSVRRASSKDRGDLVGANATLMADVEALANPPTTAQRTNDLLLRAVIPVAGLFAKRRFEKLAPEAAEIYRRAKRAAPTPAPLATVFADFAHDSFAGFRPFDTKILGFIDPPGSWESEGYFRWRVHYRGDDTRLTQRFSDDSGDKRA</sequence>
<feature type="domain" description="T6SS Phospholipase effector Tle1-like catalytic" evidence="1">
    <location>
        <begin position="219"/>
        <end position="339"/>
    </location>
</feature>